<dbReference type="VEuPathDB" id="FungiDB:HGUI_00134"/>
<name>A0A1L0FEA0_9ASCO</name>
<protein>
    <recommendedName>
        <fullName evidence="1">Aminotransferase class V domain-containing protein</fullName>
    </recommendedName>
</protein>
<dbReference type="InterPro" id="IPR015424">
    <property type="entry name" value="PyrdxlP-dep_Trfase"/>
</dbReference>
<dbReference type="InterPro" id="IPR015421">
    <property type="entry name" value="PyrdxlP-dep_Trfase_major"/>
</dbReference>
<dbReference type="InterPro" id="IPR000192">
    <property type="entry name" value="Aminotrans_V_dom"/>
</dbReference>
<proteinExistence type="predicted"/>
<evidence type="ECO:0000313" key="2">
    <source>
        <dbReference type="EMBL" id="SGZ37934.1"/>
    </source>
</evidence>
<dbReference type="SUPFAM" id="SSF53383">
    <property type="entry name" value="PLP-dependent transferases"/>
    <property type="match status" value="1"/>
</dbReference>
<feature type="domain" description="Aminotransferase class V" evidence="1">
    <location>
        <begin position="147"/>
        <end position="302"/>
    </location>
</feature>
<sequence>MNTNYEFSKQDLSIGNLATKNMKKLHLNNNSQEDNVSMASTPSLQNVFGQQPAMMSRAQSGSTYNTLAPIKFPNMLPIDDGNENLVSDSTLEAMYNKTNQVMTLQSYYLSYKNVLQNVYKAFYLNPSNDTYQSFILDNNSIYDMLKLNVISNNVNNQSNNSNVLVLYTGLNSNKFLQAFEDKSVDVMYSNIGTNKFDMNQLKFLITNNKYKIICFTYVDESIGVKISVDEIYRFIKQHSPESFLVMDCNGAISSEPMNLVEHPFDLVFDDSNDLNGPQGMTFGCISNKLAEYLNVLNELGHYHVSELMNLRNYIKSWKLIESYDDDFDLQSNLKIEQNDSIDNALVKVSKVLLLGFEEALVSFINTNLDIYYSKCYELSEFLKTSIQSNLMLNLVTDYKEGEHALVNGLTCIQYLNSDLLVSYLFNSYNLSVSEGKITNMKMKTSLSKIDVKYFRIKNIQPIIVRDFLKFGGKAEDYSEYKMLLTILKKSIESVDYMSGKKGYSSVSIAETM</sequence>
<gene>
    <name evidence="2" type="ORF">HGUI_00134</name>
</gene>
<accession>A0A1L0FEA0</accession>
<dbReference type="Pfam" id="PF00266">
    <property type="entry name" value="Aminotran_5"/>
    <property type="match status" value="1"/>
</dbReference>
<dbReference type="Gene3D" id="3.40.640.10">
    <property type="entry name" value="Type I PLP-dependent aspartate aminotransferase-like (Major domain)"/>
    <property type="match status" value="1"/>
</dbReference>
<organism evidence="2 3">
    <name type="scientific">Hanseniaspora guilliermondii</name>
    <dbReference type="NCBI Taxonomy" id="56406"/>
    <lineage>
        <taxon>Eukaryota</taxon>
        <taxon>Fungi</taxon>
        <taxon>Dikarya</taxon>
        <taxon>Ascomycota</taxon>
        <taxon>Saccharomycotina</taxon>
        <taxon>Saccharomycetes</taxon>
        <taxon>Saccharomycodales</taxon>
        <taxon>Saccharomycodaceae</taxon>
        <taxon>Hanseniaspora</taxon>
    </lineage>
</organism>
<dbReference type="EMBL" id="FQNF01000002">
    <property type="protein sequence ID" value="SGZ37934.1"/>
    <property type="molecule type" value="Genomic_DNA"/>
</dbReference>
<evidence type="ECO:0000313" key="3">
    <source>
        <dbReference type="Proteomes" id="UP000183365"/>
    </source>
</evidence>
<reference evidence="3" key="1">
    <citation type="submission" date="2016-11" db="EMBL/GenBank/DDBJ databases">
        <authorList>
            <person name="Guldener U."/>
        </authorList>
    </citation>
    <scope>NUCLEOTIDE SEQUENCE [LARGE SCALE GENOMIC DNA]</scope>
</reference>
<dbReference type="Proteomes" id="UP000183365">
    <property type="component" value="Unassembled WGS sequence"/>
</dbReference>
<dbReference type="OrthoDB" id="7403325at2759"/>
<dbReference type="AlphaFoldDB" id="A0A1L0FEA0"/>
<keyword evidence="3" id="KW-1185">Reference proteome</keyword>
<evidence type="ECO:0000259" key="1">
    <source>
        <dbReference type="Pfam" id="PF00266"/>
    </source>
</evidence>